<feature type="domain" description="ABC transporter" evidence="3">
    <location>
        <begin position="32"/>
        <end position="253"/>
    </location>
</feature>
<comment type="caution">
    <text evidence="4">The sequence shown here is derived from an EMBL/GenBank/DDBJ whole genome shotgun (WGS) entry which is preliminary data.</text>
</comment>
<keyword evidence="1" id="KW-0547">Nucleotide-binding</keyword>
<evidence type="ECO:0000259" key="3">
    <source>
        <dbReference type="PROSITE" id="PS50893"/>
    </source>
</evidence>
<dbReference type="GO" id="GO:0016020">
    <property type="term" value="C:membrane"/>
    <property type="evidence" value="ECO:0007669"/>
    <property type="project" value="InterPro"/>
</dbReference>
<dbReference type="CDD" id="cd03220">
    <property type="entry name" value="ABC_KpsT_Wzt"/>
    <property type="match status" value="1"/>
</dbReference>
<dbReference type="RefSeq" id="WP_165258805.1">
    <property type="nucleotide sequence ID" value="NZ_JAAKGT010000004.1"/>
</dbReference>
<evidence type="ECO:0000313" key="4">
    <source>
        <dbReference type="EMBL" id="NGM50241.1"/>
    </source>
</evidence>
<dbReference type="Pfam" id="PF00005">
    <property type="entry name" value="ABC_tran"/>
    <property type="match status" value="1"/>
</dbReference>
<gene>
    <name evidence="4" type="ORF">G5B46_11535</name>
</gene>
<name>A0A6G4QXH6_9CAUL</name>
<dbReference type="InterPro" id="IPR003439">
    <property type="entry name" value="ABC_transporter-like_ATP-bd"/>
</dbReference>
<dbReference type="Gene3D" id="3.40.50.300">
    <property type="entry name" value="P-loop containing nucleotide triphosphate hydrolases"/>
    <property type="match status" value="1"/>
</dbReference>
<evidence type="ECO:0000256" key="2">
    <source>
        <dbReference type="ARBA" id="ARBA00022840"/>
    </source>
</evidence>
<proteinExistence type="predicted"/>
<organism evidence="4">
    <name type="scientific">Caulobacter sp. 602-2</name>
    <dbReference type="NCBI Taxonomy" id="2710887"/>
    <lineage>
        <taxon>Bacteria</taxon>
        <taxon>Pseudomonadati</taxon>
        <taxon>Pseudomonadota</taxon>
        <taxon>Alphaproteobacteria</taxon>
        <taxon>Caulobacterales</taxon>
        <taxon>Caulobacteraceae</taxon>
        <taxon>Caulobacter</taxon>
    </lineage>
</organism>
<dbReference type="PROSITE" id="PS50893">
    <property type="entry name" value="ABC_TRANSPORTER_2"/>
    <property type="match status" value="1"/>
</dbReference>
<dbReference type="GO" id="GO:0140359">
    <property type="term" value="F:ABC-type transporter activity"/>
    <property type="evidence" value="ECO:0007669"/>
    <property type="project" value="InterPro"/>
</dbReference>
<dbReference type="EMBL" id="JAAKGT010000004">
    <property type="protein sequence ID" value="NGM50241.1"/>
    <property type="molecule type" value="Genomic_DNA"/>
</dbReference>
<dbReference type="AlphaFoldDB" id="A0A6G4QXH6"/>
<dbReference type="SMART" id="SM00382">
    <property type="entry name" value="AAA"/>
    <property type="match status" value="1"/>
</dbReference>
<reference evidence="4" key="1">
    <citation type="submission" date="2020-02" db="EMBL/GenBank/DDBJ databases">
        <authorList>
            <person name="Gao J."/>
            <person name="Sun J."/>
        </authorList>
    </citation>
    <scope>NUCLEOTIDE SEQUENCE</scope>
    <source>
        <strain evidence="4">602-2</strain>
    </source>
</reference>
<dbReference type="InterPro" id="IPR003593">
    <property type="entry name" value="AAA+_ATPase"/>
</dbReference>
<dbReference type="GO" id="GO:0005524">
    <property type="term" value="F:ATP binding"/>
    <property type="evidence" value="ECO:0007669"/>
    <property type="project" value="UniProtKB-KW"/>
</dbReference>
<dbReference type="InterPro" id="IPR050683">
    <property type="entry name" value="Bact_Polysacc_Export_ATP-bd"/>
</dbReference>
<dbReference type="PANTHER" id="PTHR46743:SF3">
    <property type="entry name" value="ABC-TYPE POLYSACCHARIDE_POLYOL PHOSPHATE TRANSPORT SYSTEM, ATPASE COMPONENT"/>
    <property type="match status" value="1"/>
</dbReference>
<protein>
    <submittedName>
        <fullName evidence="4">ABC transporter ATP-binding protein</fullName>
    </submittedName>
</protein>
<sequence>MALLELNSVHVRYPVFSAGSQQSLFTAVARRATFGVLTRGGAATYVHALRGVSLSLRDGDRLGIIGRNGSGKSTLLKTLAGINWPQEGRRVVQGRISSIIALGAGLDGEKTGVQNINFLCRLFDIPARDVPALRERVIEFAELGEYINLPTRTYSSGMLLRLSYGLALALPGEILIVDEVIGAGDAVFQRKAVEHTRAAFSTAKVFAMATHSGEALAEYCNQAIWMDRGRIVDYGEPREVWARYADLAPRFPEGISAAR</sequence>
<evidence type="ECO:0000256" key="1">
    <source>
        <dbReference type="ARBA" id="ARBA00022741"/>
    </source>
</evidence>
<dbReference type="InterPro" id="IPR015860">
    <property type="entry name" value="ABC_transpr_TagH-like"/>
</dbReference>
<dbReference type="InterPro" id="IPR027417">
    <property type="entry name" value="P-loop_NTPase"/>
</dbReference>
<dbReference type="PANTHER" id="PTHR46743">
    <property type="entry name" value="TEICHOIC ACIDS EXPORT ATP-BINDING PROTEIN TAGH"/>
    <property type="match status" value="1"/>
</dbReference>
<dbReference type="GO" id="GO:0016887">
    <property type="term" value="F:ATP hydrolysis activity"/>
    <property type="evidence" value="ECO:0007669"/>
    <property type="project" value="InterPro"/>
</dbReference>
<keyword evidence="2 4" id="KW-0067">ATP-binding</keyword>
<accession>A0A6G4QXH6</accession>
<dbReference type="SUPFAM" id="SSF52540">
    <property type="entry name" value="P-loop containing nucleoside triphosphate hydrolases"/>
    <property type="match status" value="1"/>
</dbReference>